<dbReference type="InterPro" id="IPR019734">
    <property type="entry name" value="TPR_rpt"/>
</dbReference>
<dbReference type="SUPFAM" id="SSF48452">
    <property type="entry name" value="TPR-like"/>
    <property type="match status" value="2"/>
</dbReference>
<protein>
    <submittedName>
        <fullName evidence="1">Tetratricopeptide repeat protein</fullName>
    </submittedName>
</protein>
<gene>
    <name evidence="1" type="ORF">K7J14_11935</name>
</gene>
<evidence type="ECO:0000313" key="1">
    <source>
        <dbReference type="EMBL" id="MCD1655405.1"/>
    </source>
</evidence>
<sequence length="336" mass="37140">MLSGVADGSATRGRTALAPRAWFMYGEIAARQNKPALAEERWLRVHADFPKDPLAEEAFFRAGENWFVAGDFRKAVALFEKYRKTWPSGRYLEPVLRLGGESLGSSGNPDLGILWLEECVRKFPKGSAAPQSYRILIRLSKEKGEYAAALAHARAYQSAWSEEARLDDMEREIEELSSLSKGLSPDVASLHSAYLRSGRASTAEGRSAGLRLARVWLADWNKRSEALDLLREITSRSPSSFDSLSRNDRSIFGTAWTLLASALRENGSFREASSAFLSAGAIFSSLDAERSAEALYGAVDSFLQSGQTGDADKTLATMEKKWPDSLWTRRASLLLE</sequence>
<evidence type="ECO:0000313" key="2">
    <source>
        <dbReference type="Proteomes" id="UP001198163"/>
    </source>
</evidence>
<name>A0AAE3JKM3_9SPIR</name>
<reference evidence="1" key="1">
    <citation type="submission" date="2021-08" db="EMBL/GenBank/DDBJ databases">
        <title>Comparative analyses of Brucepasteria parasyntrophica and Teretinema zuelzerae.</title>
        <authorList>
            <person name="Song Y."/>
            <person name="Brune A."/>
        </authorList>
    </citation>
    <scope>NUCLEOTIDE SEQUENCE</scope>
    <source>
        <strain evidence="1">DSM 1903</strain>
    </source>
</reference>
<dbReference type="Gene3D" id="1.25.40.10">
    <property type="entry name" value="Tetratricopeptide repeat domain"/>
    <property type="match status" value="2"/>
</dbReference>
<dbReference type="Proteomes" id="UP001198163">
    <property type="component" value="Unassembled WGS sequence"/>
</dbReference>
<dbReference type="EMBL" id="JAINWA010000003">
    <property type="protein sequence ID" value="MCD1655405.1"/>
    <property type="molecule type" value="Genomic_DNA"/>
</dbReference>
<accession>A0AAE3JKM3</accession>
<dbReference type="RefSeq" id="WP_230756532.1">
    <property type="nucleotide sequence ID" value="NZ_JAINWA010000003.1"/>
</dbReference>
<proteinExistence type="predicted"/>
<dbReference type="AlphaFoldDB" id="A0AAE3JKM3"/>
<comment type="caution">
    <text evidence="1">The sequence shown here is derived from an EMBL/GenBank/DDBJ whole genome shotgun (WGS) entry which is preliminary data.</text>
</comment>
<organism evidence="1 2">
    <name type="scientific">Teretinema zuelzerae</name>
    <dbReference type="NCBI Taxonomy" id="156"/>
    <lineage>
        <taxon>Bacteria</taxon>
        <taxon>Pseudomonadati</taxon>
        <taxon>Spirochaetota</taxon>
        <taxon>Spirochaetia</taxon>
        <taxon>Spirochaetales</taxon>
        <taxon>Treponemataceae</taxon>
        <taxon>Teretinema</taxon>
    </lineage>
</organism>
<keyword evidence="2" id="KW-1185">Reference proteome</keyword>
<dbReference type="Pfam" id="PF13432">
    <property type="entry name" value="TPR_16"/>
    <property type="match status" value="1"/>
</dbReference>
<dbReference type="Pfam" id="PF13174">
    <property type="entry name" value="TPR_6"/>
    <property type="match status" value="1"/>
</dbReference>
<dbReference type="InterPro" id="IPR011990">
    <property type="entry name" value="TPR-like_helical_dom_sf"/>
</dbReference>